<feature type="domain" description="HEPN AbiU2-like" evidence="2">
    <location>
        <begin position="46"/>
        <end position="195"/>
    </location>
</feature>
<keyword evidence="1" id="KW-0175">Coiled coil</keyword>
<sequence>MQTRNQIEDVIKNGLVEDIFRMESALFLLEKIGERATDINSANRGNFSELFGTLQRALNTEAILAVARVYDEPSKRYPTRCIKGVFKHLVEFAHELPEIREPFQLELLLKTRNVPIELIKSIKVNPTEFPLLFSNYFNNELMTSHSEAMEKLKTLRDKAMAHNENKLVSGPTWGALTELIEFAKYIVGALGWAYLSMAYTINGDYILTNDAKRPSFAMSRLLKNVYESLYPPK</sequence>
<gene>
    <name evidence="3" type="ordered locus">M301_2364</name>
</gene>
<dbReference type="Pfam" id="PF18734">
    <property type="entry name" value="HEPN_AbiU2"/>
    <property type="match status" value="1"/>
</dbReference>
<reference evidence="4" key="1">
    <citation type="submission" date="2010-05" db="EMBL/GenBank/DDBJ databases">
        <title>Complete sequence of Methylotenera sp. 301.</title>
        <authorList>
            <person name="Lucas S."/>
            <person name="Copeland A."/>
            <person name="Lapidus A."/>
            <person name="Cheng J.-F."/>
            <person name="Bruce D."/>
            <person name="Goodwin L."/>
            <person name="Pitluck S."/>
            <person name="Clum A."/>
            <person name="Land M."/>
            <person name="Hauser L."/>
            <person name="Kyrpides N."/>
            <person name="Ivanova N."/>
            <person name="Chistoservova L."/>
            <person name="Kalyuzhnaya M."/>
            <person name="Woyke T."/>
        </authorList>
    </citation>
    <scope>NUCLEOTIDE SEQUENCE [LARGE SCALE GENOMIC DNA]</scope>
    <source>
        <strain evidence="4">301</strain>
    </source>
</reference>
<evidence type="ECO:0000313" key="3">
    <source>
        <dbReference type="EMBL" id="ADI30727.1"/>
    </source>
</evidence>
<dbReference type="KEGG" id="meh:M301_2364"/>
<dbReference type="OrthoDB" id="9778962at2"/>
<evidence type="ECO:0000313" key="4">
    <source>
        <dbReference type="Proteomes" id="UP000000383"/>
    </source>
</evidence>
<keyword evidence="4" id="KW-1185">Reference proteome</keyword>
<dbReference type="Proteomes" id="UP000000383">
    <property type="component" value="Chromosome"/>
</dbReference>
<dbReference type="EMBL" id="CP002056">
    <property type="protein sequence ID" value="ADI30727.1"/>
    <property type="molecule type" value="Genomic_DNA"/>
</dbReference>
<dbReference type="RefSeq" id="WP_013149035.1">
    <property type="nucleotide sequence ID" value="NC_014207.1"/>
</dbReference>
<feature type="coiled-coil region" evidence="1">
    <location>
        <begin position="138"/>
        <end position="165"/>
    </location>
</feature>
<name>D7DM33_METV0</name>
<dbReference type="InterPro" id="IPR040704">
    <property type="entry name" value="HEPN_AbiU2"/>
</dbReference>
<organism evidence="3 4">
    <name type="scientific">Methylotenera versatilis (strain 301)</name>
    <dbReference type="NCBI Taxonomy" id="666681"/>
    <lineage>
        <taxon>Bacteria</taxon>
        <taxon>Pseudomonadati</taxon>
        <taxon>Pseudomonadota</taxon>
        <taxon>Betaproteobacteria</taxon>
        <taxon>Nitrosomonadales</taxon>
        <taxon>Methylophilaceae</taxon>
        <taxon>Methylotenera</taxon>
    </lineage>
</organism>
<dbReference type="AlphaFoldDB" id="D7DM33"/>
<accession>D7DM33</accession>
<proteinExistence type="predicted"/>
<reference evidence="3 4" key="2">
    <citation type="journal article" date="2011" name="J. Bacteriol.">
        <title>Genomes of three methylotrophs from a single niche uncover genetic and metabolic divergence of Methylophilaceae.</title>
        <authorList>
            <person name="Lapidus A."/>
            <person name="Clum A."/>
            <person name="Labutti K."/>
            <person name="Kaluzhnaya M.G."/>
            <person name="Lim S."/>
            <person name="Beck D.A."/>
            <person name="Glavina Del Rio T."/>
            <person name="Nolan M."/>
            <person name="Mavromatis K."/>
            <person name="Huntemann M."/>
            <person name="Lucas S."/>
            <person name="Lidstrom M.E."/>
            <person name="Ivanova N."/>
            <person name="Chistoserdova L."/>
        </authorList>
    </citation>
    <scope>NUCLEOTIDE SEQUENCE [LARGE SCALE GENOMIC DNA]</scope>
    <source>
        <strain evidence="3 4">301</strain>
    </source>
</reference>
<protein>
    <recommendedName>
        <fullName evidence="2">HEPN AbiU2-like domain-containing protein</fullName>
    </recommendedName>
</protein>
<evidence type="ECO:0000256" key="1">
    <source>
        <dbReference type="SAM" id="Coils"/>
    </source>
</evidence>
<dbReference type="HOGENOM" id="CLU_1188357_0_0_4"/>
<dbReference type="eggNOG" id="ENOG5033W6V">
    <property type="taxonomic scope" value="Bacteria"/>
</dbReference>
<evidence type="ECO:0000259" key="2">
    <source>
        <dbReference type="Pfam" id="PF18734"/>
    </source>
</evidence>